<dbReference type="EMBL" id="AOLZ01000075">
    <property type="protein sequence ID" value="EMA28085.1"/>
    <property type="molecule type" value="Genomic_DNA"/>
</dbReference>
<dbReference type="EMBL" id="CP019285">
    <property type="protein sequence ID" value="APW98105.1"/>
    <property type="molecule type" value="Genomic_DNA"/>
</dbReference>
<dbReference type="AlphaFoldDB" id="M0L837"/>
<proteinExistence type="predicted"/>
<dbReference type="InterPro" id="IPR014710">
    <property type="entry name" value="RmlC-like_jellyroll"/>
</dbReference>
<feature type="region of interest" description="Disordered" evidence="1">
    <location>
        <begin position="1"/>
        <end position="24"/>
    </location>
</feature>
<dbReference type="eggNOG" id="arCOG02999">
    <property type="taxonomic scope" value="Archaea"/>
</dbReference>
<dbReference type="SUPFAM" id="SSF51182">
    <property type="entry name" value="RmlC-like cupins"/>
    <property type="match status" value="1"/>
</dbReference>
<protein>
    <submittedName>
        <fullName evidence="3 4">Cupin</fullName>
    </submittedName>
</protein>
<dbReference type="Gene3D" id="2.60.120.10">
    <property type="entry name" value="Jelly Rolls"/>
    <property type="match status" value="1"/>
</dbReference>
<dbReference type="InterPro" id="IPR011051">
    <property type="entry name" value="RmlC_Cupin_sf"/>
</dbReference>
<accession>M0L837</accession>
<reference evidence="3" key="3">
    <citation type="submission" date="2017-01" db="EMBL/GenBank/DDBJ databases">
        <authorList>
            <person name="Mah S.A."/>
            <person name="Swanson W.J."/>
            <person name="Moy G.W."/>
            <person name="Vacquier V.D."/>
        </authorList>
    </citation>
    <scope>NUCLEOTIDE SEQUENCE</scope>
    <source>
        <strain evidence="3">AJ5</strain>
    </source>
</reference>
<dbReference type="KEGG" id="hlc:CHINAEXTREME10035"/>
<organism evidence="4 5">
    <name type="scientific">Natronobacterium lacisalsi AJ5</name>
    <dbReference type="NCBI Taxonomy" id="358396"/>
    <lineage>
        <taxon>Archaea</taxon>
        <taxon>Methanobacteriati</taxon>
        <taxon>Methanobacteriota</taxon>
        <taxon>Stenosarchaea group</taxon>
        <taxon>Halobacteria</taxon>
        <taxon>Halobacteriales</taxon>
        <taxon>Natrialbaceae</taxon>
        <taxon>Natronobacterium</taxon>
    </lineage>
</organism>
<evidence type="ECO:0000313" key="3">
    <source>
        <dbReference type="EMBL" id="APW98105.1"/>
    </source>
</evidence>
<reference evidence="3 6" key="1">
    <citation type="journal article" date="2011" name="J. Bacteriol.">
        <title>Genome sequence of Halobiforma lacisalsi AJ5, an extremely halophilic archaeon which harbors a bop gene.</title>
        <authorList>
            <person name="Jiang X."/>
            <person name="Wang S."/>
            <person name="Cheng H."/>
            <person name="Huo Y."/>
            <person name="Zhang X."/>
            <person name="Zhu X."/>
            <person name="Han X."/>
            <person name="Ni P."/>
            <person name="Wu M."/>
        </authorList>
    </citation>
    <scope>NUCLEOTIDE SEQUENCE [LARGE SCALE GENOMIC DNA]</scope>
    <source>
        <strain evidence="3 6">AJ5</strain>
    </source>
</reference>
<name>M0L837_NATLA</name>
<evidence type="ECO:0000313" key="4">
    <source>
        <dbReference type="EMBL" id="EMA28085.1"/>
    </source>
</evidence>
<dbReference type="Pfam" id="PF07883">
    <property type="entry name" value="Cupin_2"/>
    <property type="match status" value="1"/>
</dbReference>
<dbReference type="Proteomes" id="UP000011555">
    <property type="component" value="Unassembled WGS sequence"/>
</dbReference>
<evidence type="ECO:0000313" key="5">
    <source>
        <dbReference type="Proteomes" id="UP000011555"/>
    </source>
</evidence>
<dbReference type="STRING" id="358396.CHINAEXTREME_10035"/>
<reference evidence="4 5" key="2">
    <citation type="journal article" date="2014" name="PLoS Genet.">
        <title>Phylogenetically driven sequencing of extremely halophilic archaea reveals strategies for static and dynamic osmo-response.</title>
        <authorList>
            <person name="Becker E.A."/>
            <person name="Seitzer P.M."/>
            <person name="Tritt A."/>
            <person name="Larsen D."/>
            <person name="Krusor M."/>
            <person name="Yao A.I."/>
            <person name="Wu D."/>
            <person name="Madern D."/>
            <person name="Eisen J.A."/>
            <person name="Darling A.E."/>
            <person name="Facciotti M.T."/>
        </authorList>
    </citation>
    <scope>NUCLEOTIDE SEQUENCE [LARGE SCALE GENOMIC DNA]</scope>
    <source>
        <strain evidence="4 5">AJ5</strain>
    </source>
</reference>
<dbReference type="RefSeq" id="WP_007143410.1">
    <property type="nucleotide sequence ID" value="NZ_AOLZ01000075.1"/>
</dbReference>
<gene>
    <name evidence="4" type="ORF">C445_18618</name>
    <name evidence="3" type="ORF">CHINAEXTREME_10035</name>
</gene>
<keyword evidence="5" id="KW-1185">Reference proteome</keyword>
<evidence type="ECO:0000256" key="1">
    <source>
        <dbReference type="SAM" id="MobiDB-lite"/>
    </source>
</evidence>
<dbReference type="InterPro" id="IPR013096">
    <property type="entry name" value="Cupin_2"/>
</dbReference>
<sequence>MPERTSLESLTDTPHAVAFDDEPRTVRLELEGDQRIPEHRHPESHVLFHVLSGTVDLDLDGETYDLEAGDLVRFDGDREVSPHAREESTALVVFAPKTGSDG</sequence>
<feature type="domain" description="Cupin type-2" evidence="2">
    <location>
        <begin position="29"/>
        <end position="90"/>
    </location>
</feature>
<evidence type="ECO:0000259" key="2">
    <source>
        <dbReference type="Pfam" id="PF07883"/>
    </source>
</evidence>
<dbReference type="GeneID" id="30921465"/>
<dbReference type="Proteomes" id="UP000186547">
    <property type="component" value="Chromosome"/>
</dbReference>
<evidence type="ECO:0000313" key="6">
    <source>
        <dbReference type="Proteomes" id="UP000186547"/>
    </source>
</evidence>